<keyword evidence="4" id="KW-0862">Zinc</keyword>
<evidence type="ECO:0000259" key="5">
    <source>
        <dbReference type="Pfam" id="PF08240"/>
    </source>
</evidence>
<dbReference type="PANTHER" id="PTHR42813:SF4">
    <property type="entry name" value="NADP-DEPENDENT ISOPROPANOL DEHYDROGENASE"/>
    <property type="match status" value="1"/>
</dbReference>
<dbReference type="Proteomes" id="UP000076489">
    <property type="component" value="Unassembled WGS sequence"/>
</dbReference>
<dbReference type="Gene3D" id="3.90.180.10">
    <property type="entry name" value="Medium-chain alcohol dehydrogenases, catalytic domain"/>
    <property type="match status" value="1"/>
</dbReference>
<comment type="similarity">
    <text evidence="2">Belongs to the zinc-containing alcohol dehydrogenase family.</text>
</comment>
<organism evidence="6 7">
    <name type="scientific">Pseudomonas fluorescens</name>
    <dbReference type="NCBI Taxonomy" id="294"/>
    <lineage>
        <taxon>Bacteria</taxon>
        <taxon>Pseudomonadati</taxon>
        <taxon>Pseudomonadota</taxon>
        <taxon>Gammaproteobacteria</taxon>
        <taxon>Pseudomonadales</taxon>
        <taxon>Pseudomonadaceae</taxon>
        <taxon>Pseudomonas</taxon>
    </lineage>
</organism>
<dbReference type="AlphaFoldDB" id="A0A166PYA4"/>
<comment type="caution">
    <text evidence="6">The sequence shown here is derived from an EMBL/GenBank/DDBJ whole genome shotgun (WGS) entry which is preliminary data.</text>
</comment>
<evidence type="ECO:0000256" key="1">
    <source>
        <dbReference type="ARBA" id="ARBA00001947"/>
    </source>
</evidence>
<accession>A0A166PYA4</accession>
<proteinExistence type="inferred from homology"/>
<dbReference type="GO" id="GO:0046872">
    <property type="term" value="F:metal ion binding"/>
    <property type="evidence" value="ECO:0007669"/>
    <property type="project" value="UniProtKB-KW"/>
</dbReference>
<evidence type="ECO:0000256" key="3">
    <source>
        <dbReference type="ARBA" id="ARBA00022723"/>
    </source>
</evidence>
<evidence type="ECO:0000256" key="2">
    <source>
        <dbReference type="ARBA" id="ARBA00008072"/>
    </source>
</evidence>
<dbReference type="Pfam" id="PF08240">
    <property type="entry name" value="ADH_N"/>
    <property type="match status" value="1"/>
</dbReference>
<evidence type="ECO:0000313" key="7">
    <source>
        <dbReference type="Proteomes" id="UP000076489"/>
    </source>
</evidence>
<dbReference type="InterPro" id="IPR011032">
    <property type="entry name" value="GroES-like_sf"/>
</dbReference>
<dbReference type="PANTHER" id="PTHR42813">
    <property type="entry name" value="ZINC-TYPE ALCOHOL DEHYDROGENASE-LIKE"/>
    <property type="match status" value="1"/>
</dbReference>
<protein>
    <recommendedName>
        <fullName evidence="5">Alcohol dehydrogenase-like N-terminal domain-containing protein</fullName>
    </recommendedName>
</protein>
<evidence type="ECO:0000313" key="6">
    <source>
        <dbReference type="EMBL" id="KZN19475.1"/>
    </source>
</evidence>
<reference evidence="7" key="1">
    <citation type="submission" date="2016-03" db="EMBL/GenBank/DDBJ databases">
        <authorList>
            <person name="Ray J."/>
            <person name="Price M."/>
            <person name="Deutschbauer A."/>
        </authorList>
    </citation>
    <scope>NUCLEOTIDE SEQUENCE [LARGE SCALE GENOMIC DNA]</scope>
    <source>
        <strain evidence="7">FW300-N1B4</strain>
    </source>
</reference>
<gene>
    <name evidence="6" type="ORF">A1D17_26190</name>
</gene>
<feature type="domain" description="Alcohol dehydrogenase-like N-terminal" evidence="5">
    <location>
        <begin position="27"/>
        <end position="92"/>
    </location>
</feature>
<dbReference type="SUPFAM" id="SSF50129">
    <property type="entry name" value="GroES-like"/>
    <property type="match status" value="1"/>
</dbReference>
<comment type="cofactor">
    <cofactor evidence="1">
        <name>Zn(2+)</name>
        <dbReference type="ChEBI" id="CHEBI:29105"/>
    </cofactor>
</comment>
<name>A0A166PYA4_PSEFL</name>
<reference evidence="6 7" key="2">
    <citation type="journal article" date="2018" name="Nature">
        <title>Mutant phenotypes for thousands of bacterial genes of unknown function.</title>
        <authorList>
            <person name="Price M.N."/>
            <person name="Wetmore K.M."/>
            <person name="Waters R.J."/>
            <person name="Callaghan M."/>
            <person name="Ray J."/>
            <person name="Liu H."/>
            <person name="Kuehl J.V."/>
            <person name="Melnyk R.A."/>
            <person name="Lamson J.S."/>
            <person name="Suh Y."/>
            <person name="Carlson H.K."/>
            <person name="Esquivel Z."/>
            <person name="Sadeeshkumar H."/>
            <person name="Chakraborty R."/>
            <person name="Zane G.M."/>
            <person name="Rubin B.E."/>
            <person name="Wall J.D."/>
            <person name="Visel A."/>
            <person name="Bristow J."/>
            <person name="Blow M.J."/>
            <person name="Arkin A.P."/>
            <person name="Deutschbauer A.M."/>
        </authorList>
    </citation>
    <scope>NUCLEOTIDE SEQUENCE [LARGE SCALE GENOMIC DNA]</scope>
    <source>
        <strain evidence="6 7">FW300-N1B4</strain>
    </source>
</reference>
<dbReference type="EMBL" id="LUKJ01000003">
    <property type="protein sequence ID" value="KZN19475.1"/>
    <property type="molecule type" value="Genomic_DNA"/>
</dbReference>
<dbReference type="InterPro" id="IPR013154">
    <property type="entry name" value="ADH-like_N"/>
</dbReference>
<evidence type="ECO:0000256" key="4">
    <source>
        <dbReference type="ARBA" id="ARBA00022833"/>
    </source>
</evidence>
<sequence length="129" mass="13690">MTTMEAAIFVEKNRIVLEDKPIPEVGPLDALIRITSTTICGTDVHILRGKYPVANGLTIGHEPVGIIERLESQVRGFIEGQRVIAGAIPPAARVMPACAVVAHSSDLRIPLQAFAAGLGDFSILSNPVP</sequence>
<keyword evidence="3" id="KW-0479">Metal-binding</keyword>